<proteinExistence type="predicted"/>
<dbReference type="EMBL" id="BPLQ01006753">
    <property type="protein sequence ID" value="GIY24970.1"/>
    <property type="molecule type" value="Genomic_DNA"/>
</dbReference>
<comment type="caution">
    <text evidence="1">The sequence shown here is derived from an EMBL/GenBank/DDBJ whole genome shotgun (WGS) entry which is preliminary data.</text>
</comment>
<keyword evidence="2" id="KW-1185">Reference proteome</keyword>
<organism evidence="1 2">
    <name type="scientific">Caerostris darwini</name>
    <dbReference type="NCBI Taxonomy" id="1538125"/>
    <lineage>
        <taxon>Eukaryota</taxon>
        <taxon>Metazoa</taxon>
        <taxon>Ecdysozoa</taxon>
        <taxon>Arthropoda</taxon>
        <taxon>Chelicerata</taxon>
        <taxon>Arachnida</taxon>
        <taxon>Araneae</taxon>
        <taxon>Araneomorphae</taxon>
        <taxon>Entelegynae</taxon>
        <taxon>Araneoidea</taxon>
        <taxon>Araneidae</taxon>
        <taxon>Caerostris</taxon>
    </lineage>
</organism>
<reference evidence="1 2" key="1">
    <citation type="submission" date="2021-06" db="EMBL/GenBank/DDBJ databases">
        <title>Caerostris darwini draft genome.</title>
        <authorList>
            <person name="Kono N."/>
            <person name="Arakawa K."/>
        </authorList>
    </citation>
    <scope>NUCLEOTIDE SEQUENCE [LARGE SCALE GENOMIC DNA]</scope>
</reference>
<name>A0AAV4RU58_9ARAC</name>
<protein>
    <submittedName>
        <fullName evidence="1">Uncharacterized protein</fullName>
    </submittedName>
</protein>
<sequence>MVIKYTSRVIFSKDGIKDQRSYPLEISVKLAENCRHCSKIVLRFSFDTEAVILRSEWSVRNTRISSNQVVRFWNCFWRDRQTLVHAEPLTKGVRRGIGQGRCREAVACCALRLTVTGRRRDPSRRVFTEGARAPHPPADDLHPLPNIGYLKNFGKDRILSAFYQS</sequence>
<evidence type="ECO:0000313" key="1">
    <source>
        <dbReference type="EMBL" id="GIY24970.1"/>
    </source>
</evidence>
<evidence type="ECO:0000313" key="2">
    <source>
        <dbReference type="Proteomes" id="UP001054837"/>
    </source>
</evidence>
<dbReference type="Proteomes" id="UP001054837">
    <property type="component" value="Unassembled WGS sequence"/>
</dbReference>
<accession>A0AAV4RU58</accession>
<dbReference type="AlphaFoldDB" id="A0AAV4RU58"/>
<gene>
    <name evidence="1" type="ORF">CDAR_166181</name>
</gene>